<dbReference type="Proteomes" id="UP000289738">
    <property type="component" value="Chromosome B09"/>
</dbReference>
<dbReference type="AlphaFoldDB" id="A0A444XV26"/>
<protein>
    <submittedName>
        <fullName evidence="1">Uncharacterized protein</fullName>
    </submittedName>
</protein>
<evidence type="ECO:0000313" key="1">
    <source>
        <dbReference type="EMBL" id="RYQ93573.1"/>
    </source>
</evidence>
<name>A0A444XV26_ARAHY</name>
<gene>
    <name evidence="1" type="ORF">Ahy_B09g099838</name>
</gene>
<organism evidence="1 2">
    <name type="scientific">Arachis hypogaea</name>
    <name type="common">Peanut</name>
    <dbReference type="NCBI Taxonomy" id="3818"/>
    <lineage>
        <taxon>Eukaryota</taxon>
        <taxon>Viridiplantae</taxon>
        <taxon>Streptophyta</taxon>
        <taxon>Embryophyta</taxon>
        <taxon>Tracheophyta</taxon>
        <taxon>Spermatophyta</taxon>
        <taxon>Magnoliopsida</taxon>
        <taxon>eudicotyledons</taxon>
        <taxon>Gunneridae</taxon>
        <taxon>Pentapetalae</taxon>
        <taxon>rosids</taxon>
        <taxon>fabids</taxon>
        <taxon>Fabales</taxon>
        <taxon>Fabaceae</taxon>
        <taxon>Papilionoideae</taxon>
        <taxon>50 kb inversion clade</taxon>
        <taxon>dalbergioids sensu lato</taxon>
        <taxon>Dalbergieae</taxon>
        <taxon>Pterocarpus clade</taxon>
        <taxon>Arachis</taxon>
    </lineage>
</organism>
<dbReference type="EMBL" id="SDMP01000019">
    <property type="protein sequence ID" value="RYQ93573.1"/>
    <property type="molecule type" value="Genomic_DNA"/>
</dbReference>
<proteinExistence type="predicted"/>
<comment type="caution">
    <text evidence="1">The sequence shown here is derived from an EMBL/GenBank/DDBJ whole genome shotgun (WGS) entry which is preliminary data.</text>
</comment>
<sequence>MEDTGENGGDGRHMGCTLFWSFHGRTGNGAGIATVLGWFAMVRPDDREGRRKGKRNSSSVLLWLVDGAAVRPVRERDTTKKRFKMALIKWRLAIAAHLPCCFIYHLAAASNIVATLASFDKSLHFCDYVLALTVENFLERHLQTLVFNPSMAKSIHHARHRIITIPMRDRLILEKVNAAINDMASYAEANAYIREVEAF</sequence>
<evidence type="ECO:0000313" key="2">
    <source>
        <dbReference type="Proteomes" id="UP000289738"/>
    </source>
</evidence>
<keyword evidence="2" id="KW-1185">Reference proteome</keyword>
<reference evidence="1 2" key="1">
    <citation type="submission" date="2019-01" db="EMBL/GenBank/DDBJ databases">
        <title>Sequencing of cultivated peanut Arachis hypogaea provides insights into genome evolution and oil improvement.</title>
        <authorList>
            <person name="Chen X."/>
        </authorList>
    </citation>
    <scope>NUCLEOTIDE SEQUENCE [LARGE SCALE GENOMIC DNA]</scope>
    <source>
        <strain evidence="2">cv. Fuhuasheng</strain>
        <tissue evidence="1">Leaves</tissue>
    </source>
</reference>
<accession>A0A444XV26</accession>